<keyword evidence="2" id="KW-0808">Transferase</keyword>
<protein>
    <submittedName>
        <fullName evidence="3">LPS biosynthesis-related glycosyltransferase</fullName>
    </submittedName>
</protein>
<comment type="caution">
    <text evidence="3">The sequence shown here is derived from an EMBL/GenBank/DDBJ whole genome shotgun (WGS) entry which is preliminary data.</text>
</comment>
<sequence>MLVDDVKRIAVLRANALGDYVFALPALESLRAAYPDAEIVLLGAEWHVRDLSGRPGPVDRFVLASGPVEEKFDLAVQLHGGGAQSNPLVAGLGARVTAGLRAEGAPALDRTVPYIYYQSEVFRHLEVVGLVGAPPVTYRPRWALTDRDVAEAARVVPDAPFAVLHPGANDPRRRWPPDRFAAVGDALRAAGVQVFVSGTGTEAPLADAVVSAMRAPATSLAGTLSLGGLAALLARSAVVVANDTGPLHLAAAVGAPVVGLYWVGNFINSAFVDRSTYRPLISWTNVCPECGAPANTDEYPRRGGMPTCGHRPSFLIDIPVSEAVGDALDLVRR</sequence>
<dbReference type="GO" id="GO:0005829">
    <property type="term" value="C:cytosol"/>
    <property type="evidence" value="ECO:0007669"/>
    <property type="project" value="TreeGrafter"/>
</dbReference>
<dbReference type="RefSeq" id="WP_239153383.1">
    <property type="nucleotide sequence ID" value="NZ_BOPF01000022.1"/>
</dbReference>
<dbReference type="Pfam" id="PF01075">
    <property type="entry name" value="Glyco_transf_9"/>
    <property type="match status" value="1"/>
</dbReference>
<dbReference type="Gene3D" id="3.40.50.2000">
    <property type="entry name" value="Glycogen Phosphorylase B"/>
    <property type="match status" value="2"/>
</dbReference>
<evidence type="ECO:0000256" key="1">
    <source>
        <dbReference type="ARBA" id="ARBA00022676"/>
    </source>
</evidence>
<keyword evidence="1" id="KW-0328">Glycosyltransferase</keyword>
<dbReference type="Proteomes" id="UP000619260">
    <property type="component" value="Unassembled WGS sequence"/>
</dbReference>
<accession>A0A8J3YRV2</accession>
<dbReference type="AlphaFoldDB" id="A0A8J3YRV2"/>
<name>A0A8J3YRV2_9ACTN</name>
<reference evidence="3" key="1">
    <citation type="submission" date="2021-01" db="EMBL/GenBank/DDBJ databases">
        <title>Whole genome shotgun sequence of Virgisporangium aliadipatigenens NBRC 105644.</title>
        <authorList>
            <person name="Komaki H."/>
            <person name="Tamura T."/>
        </authorList>
    </citation>
    <scope>NUCLEOTIDE SEQUENCE</scope>
    <source>
        <strain evidence="3">NBRC 105644</strain>
    </source>
</reference>
<evidence type="ECO:0000256" key="2">
    <source>
        <dbReference type="ARBA" id="ARBA00022679"/>
    </source>
</evidence>
<dbReference type="EMBL" id="BOPF01000022">
    <property type="protein sequence ID" value="GIJ48725.1"/>
    <property type="molecule type" value="Genomic_DNA"/>
</dbReference>
<dbReference type="CDD" id="cd03789">
    <property type="entry name" value="GT9_LPS_heptosyltransferase"/>
    <property type="match status" value="1"/>
</dbReference>
<dbReference type="GO" id="GO:0009244">
    <property type="term" value="P:lipopolysaccharide core region biosynthetic process"/>
    <property type="evidence" value="ECO:0007669"/>
    <property type="project" value="TreeGrafter"/>
</dbReference>
<keyword evidence="4" id="KW-1185">Reference proteome</keyword>
<dbReference type="PANTHER" id="PTHR30160">
    <property type="entry name" value="TETRAACYLDISACCHARIDE 4'-KINASE-RELATED"/>
    <property type="match status" value="1"/>
</dbReference>
<proteinExistence type="predicted"/>
<dbReference type="GO" id="GO:0008713">
    <property type="term" value="F:ADP-heptose-lipopolysaccharide heptosyltransferase activity"/>
    <property type="evidence" value="ECO:0007669"/>
    <property type="project" value="TreeGrafter"/>
</dbReference>
<organism evidence="3 4">
    <name type="scientific">Virgisporangium aliadipatigenens</name>
    <dbReference type="NCBI Taxonomy" id="741659"/>
    <lineage>
        <taxon>Bacteria</taxon>
        <taxon>Bacillati</taxon>
        <taxon>Actinomycetota</taxon>
        <taxon>Actinomycetes</taxon>
        <taxon>Micromonosporales</taxon>
        <taxon>Micromonosporaceae</taxon>
        <taxon>Virgisporangium</taxon>
    </lineage>
</organism>
<dbReference type="SUPFAM" id="SSF53756">
    <property type="entry name" value="UDP-Glycosyltransferase/glycogen phosphorylase"/>
    <property type="match status" value="1"/>
</dbReference>
<gene>
    <name evidence="3" type="ORF">Val02_56110</name>
</gene>
<evidence type="ECO:0000313" key="3">
    <source>
        <dbReference type="EMBL" id="GIJ48725.1"/>
    </source>
</evidence>
<evidence type="ECO:0000313" key="4">
    <source>
        <dbReference type="Proteomes" id="UP000619260"/>
    </source>
</evidence>
<dbReference type="InterPro" id="IPR051199">
    <property type="entry name" value="LPS_LOS_Heptosyltrfase"/>
</dbReference>
<dbReference type="PANTHER" id="PTHR30160:SF1">
    <property type="entry name" value="LIPOPOLYSACCHARIDE 1,2-N-ACETYLGLUCOSAMINETRANSFERASE-RELATED"/>
    <property type="match status" value="1"/>
</dbReference>
<dbReference type="InterPro" id="IPR002201">
    <property type="entry name" value="Glyco_trans_9"/>
</dbReference>